<dbReference type="RefSeq" id="WP_166163851.1">
    <property type="nucleotide sequence ID" value="NZ_CP049740.1"/>
</dbReference>
<reference evidence="1 2" key="1">
    <citation type="journal article" date="2017" name="Int. J. Syst. Evol. Microbiol.">
        <title>Jeotgalibaca porci sp. nov. and Jeotgalibaca arthritidis sp. nov., isolated from pigs, and emended description of the genus Jeotgalibaca.</title>
        <authorList>
            <person name="Zamora L."/>
            <person name="Perez-Sancho M."/>
            <person name="Dominguez L."/>
            <person name="Fernandez-Garayzabal J.F."/>
            <person name="Vela A.I."/>
        </authorList>
    </citation>
    <scope>NUCLEOTIDE SEQUENCE [LARGE SCALE GENOMIC DNA]</scope>
    <source>
        <strain evidence="1 2">CECT 9157</strain>
    </source>
</reference>
<evidence type="ECO:0000313" key="1">
    <source>
        <dbReference type="EMBL" id="QII82996.1"/>
    </source>
</evidence>
<dbReference type="EMBL" id="CP049740">
    <property type="protein sequence ID" value="QII82996.1"/>
    <property type="molecule type" value="Genomic_DNA"/>
</dbReference>
<dbReference type="Gene3D" id="3.90.1150.60">
    <property type="entry name" value="Methioning gamme-lyase, C-terminal domain"/>
    <property type="match status" value="1"/>
</dbReference>
<dbReference type="Proteomes" id="UP000501451">
    <property type="component" value="Chromosome"/>
</dbReference>
<dbReference type="PANTHER" id="PTHR46658:SF1">
    <property type="entry name" value="CYS OR MET METABOLISM PYRIDOXAL-PHOSPHATE-DEPENDENT ENZYME"/>
    <property type="match status" value="1"/>
</dbReference>
<dbReference type="KEGG" id="jar:G7057_11420"/>
<organism evidence="1 2">
    <name type="scientific">Jeotgalibaca arthritidis</name>
    <dbReference type="NCBI Taxonomy" id="1868794"/>
    <lineage>
        <taxon>Bacteria</taxon>
        <taxon>Bacillati</taxon>
        <taxon>Bacillota</taxon>
        <taxon>Bacilli</taxon>
        <taxon>Lactobacillales</taxon>
        <taxon>Carnobacteriaceae</taxon>
        <taxon>Jeotgalibaca</taxon>
    </lineage>
</organism>
<gene>
    <name evidence="1" type="ORF">G7057_11420</name>
</gene>
<dbReference type="Pfam" id="PF06838">
    <property type="entry name" value="Met_gamma_lyase"/>
    <property type="match status" value="1"/>
</dbReference>
<evidence type="ECO:0000313" key="2">
    <source>
        <dbReference type="Proteomes" id="UP000501451"/>
    </source>
</evidence>
<dbReference type="SUPFAM" id="SSF53383">
    <property type="entry name" value="PLP-dependent transferases"/>
    <property type="match status" value="1"/>
</dbReference>
<dbReference type="PANTHER" id="PTHR46658">
    <property type="entry name" value="CYS OR MET METABOLISM PYRIDOXAL-PHOSPHATE-DEPENDENT ENZYME"/>
    <property type="match status" value="1"/>
</dbReference>
<name>A0A6G7KCL7_9LACT</name>
<keyword evidence="2" id="KW-1185">Reference proteome</keyword>
<dbReference type="InterPro" id="IPR009651">
    <property type="entry name" value="Met_g_lyase_put"/>
</dbReference>
<accession>A0A6G7KCL7</accession>
<dbReference type="Gene3D" id="3.40.640.10">
    <property type="entry name" value="Type I PLP-dependent aspartate aminotransferase-like (Major domain)"/>
    <property type="match status" value="1"/>
</dbReference>
<dbReference type="InterPro" id="IPR015424">
    <property type="entry name" value="PyrdxlP-dep_Trfase"/>
</dbReference>
<dbReference type="AlphaFoldDB" id="A0A6G7KCL7"/>
<protein>
    <recommendedName>
        <fullName evidence="3">Methionine gamma-lyase family protein</fullName>
    </recommendedName>
</protein>
<sequence length="411" mass="44984">MSNIEAIVDKIDKQLQPVFKQVQDNALFNQKKVLDGFRNCNVSDYHFNPSTGYGYNDTGRDTLEELYADVFKAEAALVRPQIISGTHAISTALLGLLRPGDDLLYITGQPYDTLLDIVGVTGNGIGSLIEYQIGYDHVDLLENGAVDFDTVAEKISEKTKIIGIQRSRGYANRPSFTIEDIRQMIERVRELAPHAIFFVDNCYGEFVEKMEPIEVGADLIAGSLIKNPGGGIVKMGGYIAGKEELIEKCAYRLTTPGIGREAGATLYSLLEMYQGLFLAPHVVGEAVKGAIYTAALLEEVGVESTPKWNDPRTDLIQMVELPSKEQMIGFAQVIQKYSPVDSNVTPIPAPMPGYESEVIMAAGTFIQGASIELSADGPIRPPYTLYIQGGLTFEHVKLAVTAAVEDVFFKD</sequence>
<proteinExistence type="predicted"/>
<evidence type="ECO:0008006" key="3">
    <source>
        <dbReference type="Google" id="ProtNLM"/>
    </source>
</evidence>
<dbReference type="InterPro" id="IPR015421">
    <property type="entry name" value="PyrdxlP-dep_Trfase_major"/>
</dbReference>